<gene>
    <name evidence="1" type="primary">ORF100</name>
</gene>
<dbReference type="RefSeq" id="YP_009675500.1">
    <property type="nucleotide sequence ID" value="NC_043897.1"/>
</dbReference>
<sequence length="100" mass="11330">MLVSSWDKNPTQEIAYKEDLSVPRASSRRSHFRATSLLSFFPSISTKSTSNSRRFLISSLDSSYISISDWKLIVILVGPERKGRGFSLSRGFRNKGLLRC</sequence>
<dbReference type="GeneID" id="40866296"/>
<dbReference type="AlphaFoldDB" id="A0A4Y5UZD7"/>
<protein>
    <submittedName>
        <fullName evidence="1">Uncharacterized protein</fullName>
    </submittedName>
</protein>
<name>A0A4Y5UZD7_SOPFL</name>
<organism evidence="1">
    <name type="scientific">Sophora flavescens</name>
    <name type="common">Shrubby sophora</name>
    <name type="synonym">Radiusia flavescens</name>
    <dbReference type="NCBI Taxonomy" id="49840"/>
    <lineage>
        <taxon>Eukaryota</taxon>
        <taxon>Viridiplantae</taxon>
        <taxon>Streptophyta</taxon>
        <taxon>Embryophyta</taxon>
        <taxon>Tracheophyta</taxon>
        <taxon>Spermatophyta</taxon>
        <taxon>Magnoliopsida</taxon>
        <taxon>eudicotyledons</taxon>
        <taxon>Gunneridae</taxon>
        <taxon>Pentapetalae</taxon>
        <taxon>rosids</taxon>
        <taxon>fabids</taxon>
        <taxon>Fabales</taxon>
        <taxon>Fabaceae</taxon>
        <taxon>Papilionoideae</taxon>
        <taxon>50 kb inversion clade</taxon>
        <taxon>genistoids sensu lato</taxon>
        <taxon>core genistoids</taxon>
        <taxon>Sophoreae</taxon>
        <taxon>Sophora</taxon>
    </lineage>
</organism>
<evidence type="ECO:0000313" key="1">
    <source>
        <dbReference type="EMBL" id="QDD68268.1"/>
    </source>
</evidence>
<dbReference type="EMBL" id="MH922916">
    <property type="protein sequence ID" value="QDD68268.1"/>
    <property type="molecule type" value="Genomic_DNA"/>
</dbReference>
<geneLocation type="mitochondrion" evidence="1"/>
<proteinExistence type="predicted"/>
<keyword evidence="1" id="KW-0496">Mitochondrion</keyword>
<reference evidence="1" key="1">
    <citation type="journal article" date="2019" name="Mitochondrial DNA Part B Resour">
        <title>Characterization of the complete mitochondrial genome of shrubby sophora (Sophora flavescens Ait.).</title>
        <authorList>
            <person name="Zhang W."/>
            <person name="Qingdu F."/>
            <person name="Li G."/>
        </authorList>
    </citation>
    <scope>NUCLEOTIDE SEQUENCE</scope>
</reference>
<accession>A0A4Y5UZD7</accession>